<gene>
    <name evidence="1" type="ORF">K5V21_05990</name>
</gene>
<dbReference type="RefSeq" id="WP_221859928.1">
    <property type="nucleotide sequence ID" value="NZ_JAIKTU010000004.1"/>
</dbReference>
<organism evidence="1 2">
    <name type="scientific">Clostridium sardiniense</name>
    <name type="common">Clostridium absonum</name>
    <dbReference type="NCBI Taxonomy" id="29369"/>
    <lineage>
        <taxon>Bacteria</taxon>
        <taxon>Bacillati</taxon>
        <taxon>Bacillota</taxon>
        <taxon>Clostridia</taxon>
        <taxon>Eubacteriales</taxon>
        <taxon>Clostridiaceae</taxon>
        <taxon>Clostridium</taxon>
    </lineage>
</organism>
<keyword evidence="2" id="KW-1185">Reference proteome</keyword>
<dbReference type="Proteomes" id="UP001299068">
    <property type="component" value="Unassembled WGS sequence"/>
</dbReference>
<accession>A0ABS7KW18</accession>
<name>A0ABS7KW18_CLOSR</name>
<protein>
    <submittedName>
        <fullName evidence="1">Uncharacterized protein</fullName>
    </submittedName>
</protein>
<comment type="caution">
    <text evidence="1">The sequence shown here is derived from an EMBL/GenBank/DDBJ whole genome shotgun (WGS) entry which is preliminary data.</text>
</comment>
<proteinExistence type="predicted"/>
<evidence type="ECO:0000313" key="2">
    <source>
        <dbReference type="Proteomes" id="UP001299068"/>
    </source>
</evidence>
<dbReference type="EMBL" id="JAIKTU010000004">
    <property type="protein sequence ID" value="MBY0755004.1"/>
    <property type="molecule type" value="Genomic_DNA"/>
</dbReference>
<evidence type="ECO:0000313" key="1">
    <source>
        <dbReference type="EMBL" id="MBY0755004.1"/>
    </source>
</evidence>
<reference evidence="1 2" key="1">
    <citation type="journal article" date="2021" name="Cell Host Microbe">
        <title>in vivo commensal control of Clostridioides difficile virulence.</title>
        <authorList>
            <person name="Girinathan B.P."/>
            <person name="Dibenedetto N."/>
            <person name="Worley J.N."/>
            <person name="Peltier J."/>
            <person name="Arrieta-Ortiz M.L."/>
            <person name="Rupa Christinal Immanuel S."/>
            <person name="Lavin R."/>
            <person name="Delaney M.L."/>
            <person name="Cummins C."/>
            <person name="Hoffmann M."/>
            <person name="Luo Y."/>
            <person name="Gonzalez-Escalona N."/>
            <person name="Allard M."/>
            <person name="Onderdonk A.B."/>
            <person name="Gerber G.K."/>
            <person name="Sonenshein A.L."/>
            <person name="Baliga N."/>
            <person name="Dupuy B."/>
            <person name="Bry L."/>
        </authorList>
    </citation>
    <scope>NUCLEOTIDE SEQUENCE [LARGE SCALE GENOMIC DNA]</scope>
    <source>
        <strain evidence="1 2">DSM 599</strain>
    </source>
</reference>
<sequence length="128" mass="14829">MRDGVVILFPEGEVKQVDSIREAIGMSEEFNKYSIEEYCKQYDLEYDDLAKGEANFASGYENGIIKMFNTNDVIKEIKDSDILKCEKNILLNKLEHSNKSLKLEDYEGLDTILETCEEIELDDHYDDI</sequence>